<evidence type="ECO:0000256" key="2">
    <source>
        <dbReference type="SAM" id="Phobius"/>
    </source>
</evidence>
<protein>
    <submittedName>
        <fullName evidence="4">Uncharacterized protein</fullName>
    </submittedName>
</protein>
<dbReference type="OrthoDB" id="5347452at2759"/>
<keyword evidence="2" id="KW-0472">Membrane</keyword>
<feature type="region of interest" description="Disordered" evidence="1">
    <location>
        <begin position="282"/>
        <end position="303"/>
    </location>
</feature>
<feature type="region of interest" description="Disordered" evidence="1">
    <location>
        <begin position="355"/>
        <end position="459"/>
    </location>
</feature>
<organism evidence="4 5">
    <name type="scientific">Ophiostoma piceae (strain UAMH 11346)</name>
    <name type="common">Sap stain fungus</name>
    <dbReference type="NCBI Taxonomy" id="1262450"/>
    <lineage>
        <taxon>Eukaryota</taxon>
        <taxon>Fungi</taxon>
        <taxon>Dikarya</taxon>
        <taxon>Ascomycota</taxon>
        <taxon>Pezizomycotina</taxon>
        <taxon>Sordariomycetes</taxon>
        <taxon>Sordariomycetidae</taxon>
        <taxon>Ophiostomatales</taxon>
        <taxon>Ophiostomataceae</taxon>
        <taxon>Ophiostoma</taxon>
    </lineage>
</organism>
<keyword evidence="3" id="KW-0732">Signal</keyword>
<dbReference type="VEuPathDB" id="FungiDB:F503_00777"/>
<accession>S3C374</accession>
<feature type="chain" id="PRO_5012361869" evidence="3">
    <location>
        <begin position="16"/>
        <end position="459"/>
    </location>
</feature>
<gene>
    <name evidence="4" type="ORF">F503_00777</name>
</gene>
<dbReference type="eggNOG" id="ENOG502SSWB">
    <property type="taxonomic scope" value="Eukaryota"/>
</dbReference>
<dbReference type="OMA" id="YEMAGPE"/>
<feature type="compositionally biased region" description="Basic and acidic residues" evidence="1">
    <location>
        <begin position="449"/>
        <end position="459"/>
    </location>
</feature>
<dbReference type="HOGENOM" id="CLU_041702_0_1_1"/>
<dbReference type="STRING" id="1262450.S3C374"/>
<feature type="transmembrane region" description="Helical" evidence="2">
    <location>
        <begin position="251"/>
        <end position="273"/>
    </location>
</feature>
<dbReference type="EMBL" id="KE148149">
    <property type="protein sequence ID" value="EPE07994.1"/>
    <property type="molecule type" value="Genomic_DNA"/>
</dbReference>
<dbReference type="AlphaFoldDB" id="S3C374"/>
<feature type="compositionally biased region" description="Polar residues" evidence="1">
    <location>
        <begin position="388"/>
        <end position="410"/>
    </location>
</feature>
<keyword evidence="2" id="KW-1133">Transmembrane helix</keyword>
<evidence type="ECO:0000256" key="1">
    <source>
        <dbReference type="SAM" id="MobiDB-lite"/>
    </source>
</evidence>
<evidence type="ECO:0000313" key="4">
    <source>
        <dbReference type="EMBL" id="EPE07994.1"/>
    </source>
</evidence>
<reference evidence="4 5" key="1">
    <citation type="journal article" date="2013" name="BMC Genomics">
        <title>The genome and transcriptome of the pine saprophyte Ophiostoma piceae, and a comparison with the bark beetle-associated pine pathogen Grosmannia clavigera.</title>
        <authorList>
            <person name="Haridas S."/>
            <person name="Wang Y."/>
            <person name="Lim L."/>
            <person name="Massoumi Alamouti S."/>
            <person name="Jackman S."/>
            <person name="Docking R."/>
            <person name="Robertson G."/>
            <person name="Birol I."/>
            <person name="Bohlmann J."/>
            <person name="Breuil C."/>
        </authorList>
    </citation>
    <scope>NUCLEOTIDE SEQUENCE [LARGE SCALE GENOMIC DNA]</scope>
    <source>
        <strain evidence="4 5">UAMH 11346</strain>
    </source>
</reference>
<feature type="region of interest" description="Disordered" evidence="1">
    <location>
        <begin position="204"/>
        <end position="245"/>
    </location>
</feature>
<feature type="signal peptide" evidence="3">
    <location>
        <begin position="1"/>
        <end position="15"/>
    </location>
</feature>
<keyword evidence="2" id="KW-0812">Transmembrane</keyword>
<evidence type="ECO:0000313" key="5">
    <source>
        <dbReference type="Proteomes" id="UP000016923"/>
    </source>
</evidence>
<dbReference type="Proteomes" id="UP000016923">
    <property type="component" value="Unassembled WGS sequence"/>
</dbReference>
<keyword evidence="5" id="KW-1185">Reference proteome</keyword>
<name>S3C374_OPHP1</name>
<feature type="compositionally biased region" description="Low complexity" evidence="1">
    <location>
        <begin position="225"/>
        <end position="236"/>
    </location>
</feature>
<proteinExistence type="predicted"/>
<sequence>MLLLSAVLFGAGAQALKFNGARATPLTFDLQDIKARADAPAALPTSPPQVNAELVRRAGTTLYFAPDNTCGYLTGDSDIAYTCNNADAQCAISTPSANTGYIGCCEDGNCAGYHVACVDSEAYSSSSACGTSCRADTLTLKCTASDVPYCNSVSINGGNLKVYGYYCNNEAISTMQALYTTYNGETDGRAFTASVFTATASASQTASFGDGGSPEETSSAAGAVTSTGPSPTSSSDNGGGGGGKKSNTGAIAGGVVGGVAGLALIGAGIFFLMRHQRKNASKQPPQVGAVGAVGGAPAPGGPGAPGPGYGMSQVDTPPPPGGYYAAPTAPTQPGYYHQQPGAPPQQYYAAAAVPGAVSSDRTDSTSPHTDYAGSGAGSPQLGHDYRMSSVSAVTNNNSQYTGPISPQHTGQTTSASPVSSAPAAPSTPQVPATIHEAAGNAVGTPDYNANHRGEMAELA</sequence>
<feature type="compositionally biased region" description="Low complexity" evidence="1">
    <location>
        <begin position="411"/>
        <end position="433"/>
    </location>
</feature>
<evidence type="ECO:0000256" key="3">
    <source>
        <dbReference type="SAM" id="SignalP"/>
    </source>
</evidence>